<dbReference type="InterPro" id="IPR046347">
    <property type="entry name" value="bZIP_sf"/>
</dbReference>
<dbReference type="CDD" id="cd14692">
    <property type="entry name" value="bZIP_ATF4"/>
    <property type="match status" value="1"/>
</dbReference>
<dbReference type="EMBL" id="KN554132">
    <property type="protein sequence ID" value="KHJ89498.1"/>
    <property type="molecule type" value="Genomic_DNA"/>
</dbReference>
<dbReference type="SMART" id="SM00338">
    <property type="entry name" value="BRLZ"/>
    <property type="match status" value="1"/>
</dbReference>
<dbReference type="Pfam" id="PF07716">
    <property type="entry name" value="bZIP_2"/>
    <property type="match status" value="1"/>
</dbReference>
<dbReference type="AlphaFoldDB" id="A0A0B1SW08"/>
<dbReference type="PROSITE" id="PS00036">
    <property type="entry name" value="BZIP_BASIC"/>
    <property type="match status" value="1"/>
</dbReference>
<name>A0A0B1SW08_OESDE</name>
<accession>A0A0B1SW08</accession>
<dbReference type="GO" id="GO:0003700">
    <property type="term" value="F:DNA-binding transcription factor activity"/>
    <property type="evidence" value="ECO:0007669"/>
    <property type="project" value="InterPro"/>
</dbReference>
<sequence>MIKKDEKCKNTNLPIFEINSSQQFAVYQLHYERMEARTCWDSTIFKSILSIEEIVKMVVSAIKRERSGLVEAKKESPEEVLRRKRQQNNLAAARYRKRQKETRGMAEDELYQLKRRNTDLRQTVTRMQIEIDELKKAVLSVGRP</sequence>
<dbReference type="InterPro" id="IPR004827">
    <property type="entry name" value="bZIP"/>
</dbReference>
<dbReference type="OrthoDB" id="5848156at2759"/>
<organism evidence="2 3">
    <name type="scientific">Oesophagostomum dentatum</name>
    <name type="common">Nodular worm</name>
    <dbReference type="NCBI Taxonomy" id="61180"/>
    <lineage>
        <taxon>Eukaryota</taxon>
        <taxon>Metazoa</taxon>
        <taxon>Ecdysozoa</taxon>
        <taxon>Nematoda</taxon>
        <taxon>Chromadorea</taxon>
        <taxon>Rhabditida</taxon>
        <taxon>Rhabditina</taxon>
        <taxon>Rhabditomorpha</taxon>
        <taxon>Strongyloidea</taxon>
        <taxon>Strongylidae</taxon>
        <taxon>Oesophagostomum</taxon>
    </lineage>
</organism>
<reference evidence="2 3" key="1">
    <citation type="submission" date="2014-03" db="EMBL/GenBank/DDBJ databases">
        <title>Draft genome of the hookworm Oesophagostomum dentatum.</title>
        <authorList>
            <person name="Mitreva M."/>
        </authorList>
    </citation>
    <scope>NUCLEOTIDE SEQUENCE [LARGE SCALE GENOMIC DNA]</scope>
    <source>
        <strain evidence="2 3">OD-Hann</strain>
    </source>
</reference>
<dbReference type="Proteomes" id="UP000053660">
    <property type="component" value="Unassembled WGS sequence"/>
</dbReference>
<evidence type="ECO:0000313" key="2">
    <source>
        <dbReference type="EMBL" id="KHJ89498.1"/>
    </source>
</evidence>
<dbReference type="PROSITE" id="PS50217">
    <property type="entry name" value="BZIP"/>
    <property type="match status" value="1"/>
</dbReference>
<proteinExistence type="predicted"/>
<keyword evidence="3" id="KW-1185">Reference proteome</keyword>
<evidence type="ECO:0000313" key="3">
    <source>
        <dbReference type="Proteomes" id="UP000053660"/>
    </source>
</evidence>
<feature type="domain" description="BZIP" evidence="1">
    <location>
        <begin position="78"/>
        <end position="141"/>
    </location>
</feature>
<evidence type="ECO:0000259" key="1">
    <source>
        <dbReference type="PROSITE" id="PS50217"/>
    </source>
</evidence>
<protein>
    <submittedName>
        <fullName evidence="2">Basic region leucine zipper</fullName>
    </submittedName>
</protein>
<dbReference type="SUPFAM" id="SSF57959">
    <property type="entry name" value="Leucine zipper domain"/>
    <property type="match status" value="1"/>
</dbReference>
<gene>
    <name evidence="2" type="ORF">OESDEN_10675</name>
</gene>
<dbReference type="Gene3D" id="1.20.5.170">
    <property type="match status" value="1"/>
</dbReference>